<reference evidence="3" key="3">
    <citation type="journal article" date="2005" name="Nature">
        <title>The map-based sequence of the rice genome.</title>
        <authorList>
            <consortium name="International rice genome sequencing project (IRGSP)"/>
            <person name="Matsumoto T."/>
            <person name="Wu J."/>
            <person name="Kanamori H."/>
            <person name="Katayose Y."/>
            <person name="Fujisawa M."/>
            <person name="Namiki N."/>
            <person name="Mizuno H."/>
            <person name="Yamamoto K."/>
            <person name="Antonio B.A."/>
            <person name="Baba T."/>
            <person name="Sakata K."/>
            <person name="Nagamura Y."/>
            <person name="Aoki H."/>
            <person name="Arikawa K."/>
            <person name="Arita K."/>
            <person name="Bito T."/>
            <person name="Chiden Y."/>
            <person name="Fujitsuka N."/>
            <person name="Fukunaka R."/>
            <person name="Hamada M."/>
            <person name="Harada C."/>
            <person name="Hayashi A."/>
            <person name="Hijishita S."/>
            <person name="Honda M."/>
            <person name="Hosokawa S."/>
            <person name="Ichikawa Y."/>
            <person name="Idonuma A."/>
            <person name="Iijima M."/>
            <person name="Ikeda M."/>
            <person name="Ikeno M."/>
            <person name="Ito K."/>
            <person name="Ito S."/>
            <person name="Ito T."/>
            <person name="Ito Y."/>
            <person name="Ito Y."/>
            <person name="Iwabuchi A."/>
            <person name="Kamiya K."/>
            <person name="Karasawa W."/>
            <person name="Kurita K."/>
            <person name="Katagiri S."/>
            <person name="Kikuta A."/>
            <person name="Kobayashi H."/>
            <person name="Kobayashi N."/>
            <person name="Machita K."/>
            <person name="Maehara T."/>
            <person name="Masukawa M."/>
            <person name="Mizubayashi T."/>
            <person name="Mukai Y."/>
            <person name="Nagasaki H."/>
            <person name="Nagata Y."/>
            <person name="Naito S."/>
            <person name="Nakashima M."/>
            <person name="Nakama Y."/>
            <person name="Nakamichi Y."/>
            <person name="Nakamura M."/>
            <person name="Meguro A."/>
            <person name="Negishi M."/>
            <person name="Ohta I."/>
            <person name="Ohta T."/>
            <person name="Okamoto M."/>
            <person name="Ono N."/>
            <person name="Saji S."/>
            <person name="Sakaguchi M."/>
            <person name="Sakai K."/>
            <person name="Shibata M."/>
            <person name="Shimokawa T."/>
            <person name="Song J."/>
            <person name="Takazaki Y."/>
            <person name="Terasawa K."/>
            <person name="Tsugane M."/>
            <person name="Tsuji K."/>
            <person name="Ueda S."/>
            <person name="Waki K."/>
            <person name="Yamagata H."/>
            <person name="Yamamoto M."/>
            <person name="Yamamoto S."/>
            <person name="Yamane H."/>
            <person name="Yoshiki S."/>
            <person name="Yoshihara R."/>
            <person name="Yukawa K."/>
            <person name="Zhong H."/>
            <person name="Yano M."/>
            <person name="Yuan Q."/>
            <person name="Ouyang S."/>
            <person name="Liu J."/>
            <person name="Jones K.M."/>
            <person name="Gansberger K."/>
            <person name="Moffat K."/>
            <person name="Hill J."/>
            <person name="Bera J."/>
            <person name="Fadrosh D."/>
            <person name="Jin S."/>
            <person name="Johri S."/>
            <person name="Kim M."/>
            <person name="Overton L."/>
            <person name="Reardon M."/>
            <person name="Tsitrin T."/>
            <person name="Vuong H."/>
            <person name="Weaver B."/>
            <person name="Ciecko A."/>
            <person name="Tallon L."/>
            <person name="Jackson J."/>
            <person name="Pai G."/>
            <person name="Aken S.V."/>
            <person name="Utterback T."/>
            <person name="Reidmuller S."/>
            <person name="Feldblyum T."/>
            <person name="Hsiao J."/>
            <person name="Zismann V."/>
            <person name="Iobst S."/>
            <person name="de Vazeille A.R."/>
            <person name="Buell C.R."/>
            <person name="Ying K."/>
            <person name="Li Y."/>
            <person name="Lu T."/>
            <person name="Huang Y."/>
            <person name="Zhao Q."/>
            <person name="Feng Q."/>
            <person name="Zhang L."/>
            <person name="Zhu J."/>
            <person name="Weng Q."/>
            <person name="Mu J."/>
            <person name="Lu Y."/>
            <person name="Fan D."/>
            <person name="Liu Y."/>
            <person name="Guan J."/>
            <person name="Zhang Y."/>
            <person name="Yu S."/>
            <person name="Liu X."/>
            <person name="Zhang Y."/>
            <person name="Hong G."/>
            <person name="Han B."/>
            <person name="Choisne N."/>
            <person name="Demange N."/>
            <person name="Orjeda G."/>
            <person name="Samain S."/>
            <person name="Cattolico L."/>
            <person name="Pelletier E."/>
            <person name="Couloux A."/>
            <person name="Segurens B."/>
            <person name="Wincker P."/>
            <person name="D'Hont A."/>
            <person name="Scarpelli C."/>
            <person name="Weissenbach J."/>
            <person name="Salanoubat M."/>
            <person name="Quetier F."/>
            <person name="Yu Y."/>
            <person name="Kim H.R."/>
            <person name="Rambo T."/>
            <person name="Currie J."/>
            <person name="Collura K."/>
            <person name="Luo M."/>
            <person name="Yang T."/>
            <person name="Ammiraju J.S.S."/>
            <person name="Engler F."/>
            <person name="Soderlund C."/>
            <person name="Wing R.A."/>
            <person name="Palmer L.E."/>
            <person name="de la Bastide M."/>
            <person name="Spiegel L."/>
            <person name="Nascimento L."/>
            <person name="Zutavern T."/>
            <person name="O'Shaughnessy A."/>
            <person name="Dike S."/>
            <person name="Dedhia N."/>
            <person name="Preston R."/>
            <person name="Balija V."/>
            <person name="McCombie W.R."/>
            <person name="Chow T."/>
            <person name="Chen H."/>
            <person name="Chung M."/>
            <person name="Chen C."/>
            <person name="Shaw J."/>
            <person name="Wu H."/>
            <person name="Hsiao K."/>
            <person name="Chao Y."/>
            <person name="Chu M."/>
            <person name="Cheng C."/>
            <person name="Hour A."/>
            <person name="Lee P."/>
            <person name="Lin S."/>
            <person name="Lin Y."/>
            <person name="Liou J."/>
            <person name="Liu S."/>
            <person name="Hsing Y."/>
            <person name="Raghuvanshi S."/>
            <person name="Mohanty A."/>
            <person name="Bharti A.K."/>
            <person name="Gaur A."/>
            <person name="Gupta V."/>
            <person name="Kumar D."/>
            <person name="Ravi V."/>
            <person name="Vij S."/>
            <person name="Kapur A."/>
            <person name="Khurana P."/>
            <person name="Khurana P."/>
            <person name="Khurana J.P."/>
            <person name="Tyagi A.K."/>
            <person name="Gaikwad K."/>
            <person name="Singh A."/>
            <person name="Dalal V."/>
            <person name="Srivastava S."/>
            <person name="Dixit A."/>
            <person name="Pal A.K."/>
            <person name="Ghazi I.A."/>
            <person name="Yadav M."/>
            <person name="Pandit A."/>
            <person name="Bhargava A."/>
            <person name="Sureshbabu K."/>
            <person name="Batra K."/>
            <person name="Sharma T.R."/>
            <person name="Mohapatra T."/>
            <person name="Singh N.K."/>
            <person name="Messing J."/>
            <person name="Nelson A.B."/>
            <person name="Fuks G."/>
            <person name="Kavchok S."/>
            <person name="Keizer G."/>
            <person name="Linton E."/>
            <person name="Llaca V."/>
            <person name="Song R."/>
            <person name="Tanyolac B."/>
            <person name="Young S."/>
            <person name="Ho-Il K."/>
            <person name="Hahn J.H."/>
            <person name="Sangsakoo G."/>
            <person name="Vanavichit A."/>
            <person name="de Mattos Luiz.A.T."/>
            <person name="Zimmer P.D."/>
            <person name="Malone G."/>
            <person name="Dellagostin O."/>
            <person name="de Oliveira A.C."/>
            <person name="Bevan M."/>
            <person name="Bancroft I."/>
            <person name="Minx P."/>
            <person name="Cordum H."/>
            <person name="Wilson R."/>
            <person name="Cheng Z."/>
            <person name="Jin W."/>
            <person name="Jiang J."/>
            <person name="Leong S.A."/>
            <person name="Iwama H."/>
            <person name="Gojobori T."/>
            <person name="Itoh T."/>
            <person name="Niimura Y."/>
            <person name="Fujii Y."/>
            <person name="Habara T."/>
            <person name="Sakai H."/>
            <person name="Sato Y."/>
            <person name="Wilson G."/>
            <person name="Kumar K."/>
            <person name="McCouch S."/>
            <person name="Juretic N."/>
            <person name="Hoen D."/>
            <person name="Wright S."/>
            <person name="Bruskiewich R."/>
            <person name="Bureau T."/>
            <person name="Miyao A."/>
            <person name="Hirochika H."/>
            <person name="Nishikawa T."/>
            <person name="Kadowaki K."/>
            <person name="Sugiura M."/>
            <person name="Burr B."/>
            <person name="Sasaki T."/>
        </authorList>
    </citation>
    <scope>NUCLEOTIDE SEQUENCE [LARGE SCALE GENOMIC DNA]</scope>
    <source>
        <strain evidence="3">cv. Nipponbare</strain>
    </source>
</reference>
<reference evidence="2" key="1">
    <citation type="submission" date="2001-07" db="EMBL/GenBank/DDBJ databases">
        <title>Oryza sativa nipponbare(GA3) genomic DNA, chromosome 7, BAC clone:OJ1118_G09.</title>
        <authorList>
            <person name="Sasaki T."/>
            <person name="Matsumoto T."/>
            <person name="Yamamoto K."/>
        </authorList>
    </citation>
    <scope>NUCLEOTIDE SEQUENCE</scope>
</reference>
<evidence type="ECO:0000313" key="2">
    <source>
        <dbReference type="EMBL" id="BAC22301.1"/>
    </source>
</evidence>
<name>Q8GRI7_ORYSJ</name>
<reference evidence="1" key="2">
    <citation type="submission" date="2002-05" db="EMBL/GenBank/DDBJ databases">
        <title>Oryza sativa nipponbare(GA3) genomic DNA, chromosome 7, BAC clone:OJ1513_F02.</title>
        <authorList>
            <person name="Sasaki T."/>
            <person name="Matsumoto T."/>
            <person name="Katayose Y."/>
        </authorList>
    </citation>
    <scope>NUCLEOTIDE SEQUENCE</scope>
</reference>
<evidence type="ECO:0000313" key="3">
    <source>
        <dbReference type="Proteomes" id="UP000000763"/>
    </source>
</evidence>
<sequence>MAGLGFATMVRRRHANTVFADRGFYQSAYAADSKSAVVSGKTSCCPCATCVFQRGYIMSTKNGDARCKGQAFVDHRFPNGSLVRSKDLLSGSERASWFDPATNKK</sequence>
<accession>Q8GRI7</accession>
<protein>
    <submittedName>
        <fullName evidence="1">Uncharacterized protein</fullName>
    </submittedName>
</protein>
<dbReference type="Proteomes" id="UP000000763">
    <property type="component" value="Chromosome 7"/>
</dbReference>
<dbReference type="EMBL" id="AP005244">
    <property type="protein sequence ID" value="BAC16160.1"/>
    <property type="molecule type" value="Genomic_DNA"/>
</dbReference>
<gene>
    <name evidence="1" type="primary">OJ1513_F02.119</name>
    <name evidence="2" type="synonym">OJ1118_G09.126</name>
</gene>
<evidence type="ECO:0000313" key="1">
    <source>
        <dbReference type="EMBL" id="BAC16160.1"/>
    </source>
</evidence>
<organism evidence="1 3">
    <name type="scientific">Oryza sativa subsp. japonica</name>
    <name type="common">Rice</name>
    <dbReference type="NCBI Taxonomy" id="39947"/>
    <lineage>
        <taxon>Eukaryota</taxon>
        <taxon>Viridiplantae</taxon>
        <taxon>Streptophyta</taxon>
        <taxon>Embryophyta</taxon>
        <taxon>Tracheophyta</taxon>
        <taxon>Spermatophyta</taxon>
        <taxon>Magnoliopsida</taxon>
        <taxon>Liliopsida</taxon>
        <taxon>Poales</taxon>
        <taxon>Poaceae</taxon>
        <taxon>BOP clade</taxon>
        <taxon>Oryzoideae</taxon>
        <taxon>Oryzeae</taxon>
        <taxon>Oryzinae</taxon>
        <taxon>Oryza</taxon>
        <taxon>Oryza sativa</taxon>
    </lineage>
</organism>
<reference evidence="3" key="4">
    <citation type="journal article" date="2008" name="Nucleic Acids Res.">
        <title>The rice annotation project database (RAP-DB): 2008 update.</title>
        <authorList>
            <consortium name="The rice annotation project (RAP)"/>
        </authorList>
    </citation>
    <scope>GENOME REANNOTATION</scope>
    <source>
        <strain evidence="3">cv. Nipponbare</strain>
    </source>
</reference>
<proteinExistence type="predicted"/>
<dbReference type="AlphaFoldDB" id="Q8GRI7"/>
<dbReference type="EMBL" id="AP003874">
    <property type="protein sequence ID" value="BAC22301.1"/>
    <property type="molecule type" value="Genomic_DNA"/>
</dbReference>